<evidence type="ECO:0000313" key="3">
    <source>
        <dbReference type="Proteomes" id="UP000634011"/>
    </source>
</evidence>
<dbReference type="Pfam" id="PF20026">
    <property type="entry name" value="DUF6434"/>
    <property type="match status" value="1"/>
</dbReference>
<evidence type="ECO:0000259" key="1">
    <source>
        <dbReference type="Pfam" id="PF20026"/>
    </source>
</evidence>
<proteinExistence type="predicted"/>
<feature type="domain" description="DUF6434" evidence="1">
    <location>
        <begin position="3"/>
        <end position="66"/>
    </location>
</feature>
<protein>
    <recommendedName>
        <fullName evidence="1">DUF6434 domain-containing protein</fullName>
    </recommendedName>
</protein>
<dbReference type="InterPro" id="IPR045492">
    <property type="entry name" value="DUF6434"/>
</dbReference>
<reference evidence="2" key="1">
    <citation type="submission" date="2020-08" db="EMBL/GenBank/DDBJ databases">
        <title>Novel species isolated from subtropical streams in China.</title>
        <authorList>
            <person name="Lu H."/>
        </authorList>
    </citation>
    <scope>NUCLEOTIDE SEQUENCE</scope>
    <source>
        <strain evidence="2">KACC 12607</strain>
    </source>
</reference>
<dbReference type="PROSITE" id="PS00284">
    <property type="entry name" value="SERPIN"/>
    <property type="match status" value="1"/>
</dbReference>
<dbReference type="InterPro" id="IPR023795">
    <property type="entry name" value="Serpin_CS"/>
</dbReference>
<dbReference type="RefSeq" id="WP_186912198.1">
    <property type="nucleotide sequence ID" value="NZ_JACOFV010000007.1"/>
</dbReference>
<organism evidence="2 3">
    <name type="scientific">Undibacterium jejuense</name>
    <dbReference type="NCBI Taxonomy" id="1344949"/>
    <lineage>
        <taxon>Bacteria</taxon>
        <taxon>Pseudomonadati</taxon>
        <taxon>Pseudomonadota</taxon>
        <taxon>Betaproteobacteria</taxon>
        <taxon>Burkholderiales</taxon>
        <taxon>Oxalobacteraceae</taxon>
        <taxon>Undibacterium</taxon>
    </lineage>
</organism>
<accession>A0A923KPM5</accession>
<dbReference type="Proteomes" id="UP000634011">
    <property type="component" value="Unassembled WGS sequence"/>
</dbReference>
<keyword evidence="3" id="KW-1185">Reference proteome</keyword>
<sequence>MKFDWHGGQISRETMVDQDYRNTQNVRRFLLSECGAEFKFDRPFMLWIRNDQIKSMGDVVDQWRRRQCDTLA</sequence>
<dbReference type="EMBL" id="JACOFV010000007">
    <property type="protein sequence ID" value="MBC3862274.1"/>
    <property type="molecule type" value="Genomic_DNA"/>
</dbReference>
<comment type="caution">
    <text evidence="2">The sequence shown here is derived from an EMBL/GenBank/DDBJ whole genome shotgun (WGS) entry which is preliminary data.</text>
</comment>
<dbReference type="AlphaFoldDB" id="A0A923KPM5"/>
<name>A0A923KPM5_9BURK</name>
<evidence type="ECO:0000313" key="2">
    <source>
        <dbReference type="EMBL" id="MBC3862274.1"/>
    </source>
</evidence>
<gene>
    <name evidence="2" type="ORF">H8K32_09215</name>
</gene>